<evidence type="ECO:0000313" key="11">
    <source>
        <dbReference type="Proteomes" id="UP001055439"/>
    </source>
</evidence>
<dbReference type="SMART" id="SM00167">
    <property type="entry name" value="VPS9"/>
    <property type="match status" value="1"/>
</dbReference>
<dbReference type="InterPro" id="IPR041545">
    <property type="entry name" value="DUF5601"/>
</dbReference>
<dbReference type="Pfam" id="PF02204">
    <property type="entry name" value="VPS9"/>
    <property type="match status" value="1"/>
</dbReference>
<evidence type="ECO:0000259" key="9">
    <source>
        <dbReference type="PROSITE" id="PS51205"/>
    </source>
</evidence>
<evidence type="ECO:0000256" key="2">
    <source>
        <dbReference type="ARBA" id="ARBA00008842"/>
    </source>
</evidence>
<dbReference type="Proteomes" id="UP001055439">
    <property type="component" value="Chromosome 1"/>
</dbReference>
<dbReference type="EMBL" id="CP097502">
    <property type="protein sequence ID" value="URD73630.1"/>
    <property type="molecule type" value="Genomic_DNA"/>
</dbReference>
<evidence type="ECO:0000256" key="4">
    <source>
        <dbReference type="ARBA" id="ARBA00023054"/>
    </source>
</evidence>
<dbReference type="CDD" id="cd13294">
    <property type="entry name" value="PH_ORP_plant"/>
    <property type="match status" value="1"/>
</dbReference>
<dbReference type="GO" id="GO:0016020">
    <property type="term" value="C:membrane"/>
    <property type="evidence" value="ECO:0007669"/>
    <property type="project" value="TreeGrafter"/>
</dbReference>
<dbReference type="Pfam" id="PF01237">
    <property type="entry name" value="Oxysterol_BP"/>
    <property type="match status" value="1"/>
</dbReference>
<feature type="domain" description="VPS9" evidence="9">
    <location>
        <begin position="90"/>
        <end position="260"/>
    </location>
</feature>
<dbReference type="FunFam" id="3.30.70.3490:FF:000013">
    <property type="entry name" value="Oxysterol-binding protein-related protein 2A"/>
    <property type="match status" value="1"/>
</dbReference>
<comment type="function">
    <text evidence="1">May be involved in the transport of sterols.</text>
</comment>
<reference evidence="10" key="1">
    <citation type="submission" date="2022-05" db="EMBL/GenBank/DDBJ databases">
        <title>The Musa troglodytarum L. genome provides insights into the mechanism of non-climacteric behaviour and enrichment of carotenoids.</title>
        <authorList>
            <person name="Wang J."/>
        </authorList>
    </citation>
    <scope>NUCLEOTIDE SEQUENCE</scope>
    <source>
        <tissue evidence="10">Leaf</tissue>
    </source>
</reference>
<feature type="compositionally biased region" description="Low complexity" evidence="7">
    <location>
        <begin position="609"/>
        <end position="620"/>
    </location>
</feature>
<protein>
    <submittedName>
        <fullName evidence="10">Oxysterol-binding protein</fullName>
    </submittedName>
</protein>
<evidence type="ECO:0000313" key="10">
    <source>
        <dbReference type="EMBL" id="URD73630.1"/>
    </source>
</evidence>
<comment type="similarity">
    <text evidence="2">Belongs to the OSBP family.</text>
</comment>
<dbReference type="GO" id="GO:0006869">
    <property type="term" value="P:lipid transport"/>
    <property type="evidence" value="ECO:0007669"/>
    <property type="project" value="UniProtKB-KW"/>
</dbReference>
<accession>A0A9E7EAJ4</accession>
<feature type="region of interest" description="Disordered" evidence="7">
    <location>
        <begin position="545"/>
        <end position="631"/>
    </location>
</feature>
<dbReference type="InterPro" id="IPR000648">
    <property type="entry name" value="Oxysterol-bd"/>
</dbReference>
<feature type="compositionally biased region" description="Low complexity" evidence="7">
    <location>
        <begin position="545"/>
        <end position="561"/>
    </location>
</feature>
<keyword evidence="4" id="KW-0175">Coiled coil</keyword>
<dbReference type="InterPro" id="IPR037239">
    <property type="entry name" value="OSBP_sf"/>
</dbReference>
<dbReference type="InterPro" id="IPR011993">
    <property type="entry name" value="PH-like_dom_sf"/>
</dbReference>
<dbReference type="FunFam" id="2.40.160.120:FF:000006">
    <property type="entry name" value="oxysterol-binding protein-related protein 1D isoform X1"/>
    <property type="match status" value="1"/>
</dbReference>
<name>A0A9E7EAJ4_9LILI</name>
<evidence type="ECO:0000259" key="8">
    <source>
        <dbReference type="PROSITE" id="PS50003"/>
    </source>
</evidence>
<dbReference type="InterPro" id="IPR037191">
    <property type="entry name" value="VPS9_dom_sf"/>
</dbReference>
<feature type="compositionally biased region" description="Acidic residues" evidence="7">
    <location>
        <begin position="909"/>
        <end position="919"/>
    </location>
</feature>
<feature type="domain" description="PH" evidence="8">
    <location>
        <begin position="658"/>
        <end position="785"/>
    </location>
</feature>
<dbReference type="Pfam" id="PF18151">
    <property type="entry name" value="DUF5601"/>
    <property type="match status" value="1"/>
</dbReference>
<feature type="region of interest" description="Disordered" evidence="7">
    <location>
        <begin position="938"/>
        <end position="969"/>
    </location>
</feature>
<dbReference type="SUPFAM" id="SSF144000">
    <property type="entry name" value="Oxysterol-binding protein-like"/>
    <property type="match status" value="1"/>
</dbReference>
<proteinExistence type="inferred from homology"/>
<sequence length="1367" mass="154592">MENGSGGDAFGSSTAPLTWHDFLERMRHPSASDFVKSIKSFIISFSNKAPDPEKDSAAVQEFLANMEGAFRTHTLWAGSSEEELEIQEDANGDEELSEKMALLQQFVWPENLDVKKAFQNETSWLLAQKELQKISMHNGPRDQHLGHYMALLAQKELQKINMYKAPRDKLVCILNCCKVINNLLLNASITSNENPPGADEFLPVLIYVTIKANPPQLHSNLLYIQRYRRQSRLVSEAAYFFTNILSAESFIWSIDAQALSMEEAEFQRKMQCARAHLMGLSTGTEGQQPEPSQDTMERGLGLMKATREPDNTASVEGHHAPGQSYVINQDVDGKNKPLVNRLSISDLEKKGTADLLKDENISRCFQDYPFLFASAGDLTVDDVESLLNCYKQLVLRYVALSRGLASNESLPLPNTQTPSRLLTVKNSAHVIGTEMKNEGYEEVIRKTGSSTEDMVSQMGDTAEIIGSTPRSLHRWAEEGKKGRRRDQTTKSTNQLNRITRTWPPRSPSASPSPSPLAILSSLDRLHRSVDQMNPFCCSSLVPVSPAGATAPSPSPAARHPLPQMPLPAPPPPPPNRTSAAASVAPVRSRDPSPHHRRSFNDHNGGLRWPSTPTSASTSQPHGRHHRSATLPSDLSASLRSSFHDALDHREVQLNNIVGNGIAGILHKWVNYGKGWRPRWFMLQDGVLSYYKIHGPDRIEVSRETEKGTKVIGEESVRRISRRKNGRSHLPRKPVGEVHLKVSSIRESRSDDKRFSIFTGTKRLHLRAETREDRVAWMEALQAVKDMFPRISNSELMAPVDNVVVSTEKLQQRLQEEGVNETAIQDCEQIMRSEFYAMQNQLVLLKQKQTLLVDTLRQLETEKVDLENTLVDESQRQLKEHGPVSRSRHEKYSEGSASESDYDNERPDAAEEETDEEDNSFFDTRDFLSSSSFKSTESDFHRSEFDSDDENDYGVGSVGASDSSMKSVEPNYPNVRRREKLPDPIEKEKGVSLWSMIKDNIGKDLTKVCLPVYFNEPLSSLQKCFEELEYSYLIDRAYEWGKKGNGLMRILNVAAFAVSGYASTDGRTCKPFNPLLGETYEADYPDKGLRFFSEKVSHHPMIVACHCEGKGWKFWADSNLKSKFWGRSIQLDPVGALTLEFEDGEVFQWNKVTSSIYNLILGKLYCDHYGTMRIQGNHQYSCKLKFKEQSIIDRNPHQVQGIVQDRNGKTVATLIGKWDESMHYVYGDCSGKGKGSEPLSEAHLLWKRSKPPKCPTRYNLTRFAITMNELTPGLKEKLPSTDSRLRPDQRCLENGEYEMANAEKLRLEQRQRQARKMQESGWKPRWFAKDEESDTYRYLGGYWEAREDGKWDGCPDIFGQVHVDPTID</sequence>
<dbReference type="InterPro" id="IPR001849">
    <property type="entry name" value="PH_domain"/>
</dbReference>
<feature type="region of interest" description="Disordered" evidence="7">
    <location>
        <begin position="873"/>
        <end position="920"/>
    </location>
</feature>
<dbReference type="Gene3D" id="1.10.246.120">
    <property type="match status" value="1"/>
</dbReference>
<feature type="compositionally biased region" description="Basic and acidic residues" evidence="7">
    <location>
        <begin position="474"/>
        <end position="488"/>
    </location>
</feature>
<evidence type="ECO:0000256" key="7">
    <source>
        <dbReference type="SAM" id="MobiDB-lite"/>
    </source>
</evidence>
<dbReference type="Gene3D" id="1.20.1050.80">
    <property type="entry name" value="VPS9 domain"/>
    <property type="match status" value="2"/>
</dbReference>
<dbReference type="SUPFAM" id="SSF50729">
    <property type="entry name" value="PH domain-like"/>
    <property type="match status" value="1"/>
</dbReference>
<dbReference type="GO" id="GO:0032934">
    <property type="term" value="F:sterol binding"/>
    <property type="evidence" value="ECO:0007669"/>
    <property type="project" value="TreeGrafter"/>
</dbReference>
<keyword evidence="6" id="KW-0446">Lipid-binding</keyword>
<feature type="compositionally biased region" description="Pro residues" evidence="7">
    <location>
        <begin position="504"/>
        <end position="514"/>
    </location>
</feature>
<evidence type="ECO:0000256" key="5">
    <source>
        <dbReference type="ARBA" id="ARBA00023055"/>
    </source>
</evidence>
<dbReference type="SUPFAM" id="SSF109993">
    <property type="entry name" value="VPS9 domain"/>
    <property type="match status" value="2"/>
</dbReference>
<dbReference type="PROSITE" id="PS51205">
    <property type="entry name" value="VPS9"/>
    <property type="match status" value="1"/>
</dbReference>
<feature type="region of interest" description="Disordered" evidence="7">
    <location>
        <begin position="467"/>
        <end position="517"/>
    </location>
</feature>
<dbReference type="Pfam" id="PF15413">
    <property type="entry name" value="PH_11"/>
    <property type="match status" value="1"/>
</dbReference>
<feature type="compositionally biased region" description="Basic and acidic residues" evidence="7">
    <location>
        <begin position="873"/>
        <end position="882"/>
    </location>
</feature>
<evidence type="ECO:0000256" key="1">
    <source>
        <dbReference type="ARBA" id="ARBA00003361"/>
    </source>
</evidence>
<evidence type="ECO:0000256" key="3">
    <source>
        <dbReference type="ARBA" id="ARBA00022448"/>
    </source>
</evidence>
<dbReference type="Gene3D" id="2.40.160.120">
    <property type="match status" value="1"/>
</dbReference>
<dbReference type="SMART" id="SM00233">
    <property type="entry name" value="PH"/>
    <property type="match status" value="1"/>
</dbReference>
<dbReference type="PANTHER" id="PTHR10972">
    <property type="entry name" value="OXYSTEROL-BINDING PROTEIN-RELATED"/>
    <property type="match status" value="1"/>
</dbReference>
<feature type="compositionally biased region" description="Polar residues" evidence="7">
    <location>
        <begin position="489"/>
        <end position="499"/>
    </location>
</feature>
<dbReference type="Gene3D" id="2.30.29.30">
    <property type="entry name" value="Pleckstrin-homology domain (PH domain)/Phosphotyrosine-binding domain (PTB)"/>
    <property type="match status" value="1"/>
</dbReference>
<dbReference type="OrthoDB" id="14833at2759"/>
<keyword evidence="11" id="KW-1185">Reference proteome</keyword>
<keyword evidence="3" id="KW-0813">Transport</keyword>
<organism evidence="10 11">
    <name type="scientific">Musa troglodytarum</name>
    <name type="common">fe'i banana</name>
    <dbReference type="NCBI Taxonomy" id="320322"/>
    <lineage>
        <taxon>Eukaryota</taxon>
        <taxon>Viridiplantae</taxon>
        <taxon>Streptophyta</taxon>
        <taxon>Embryophyta</taxon>
        <taxon>Tracheophyta</taxon>
        <taxon>Spermatophyta</taxon>
        <taxon>Magnoliopsida</taxon>
        <taxon>Liliopsida</taxon>
        <taxon>Zingiberales</taxon>
        <taxon>Musaceae</taxon>
        <taxon>Musa</taxon>
    </lineage>
</organism>
<feature type="compositionally biased region" description="Pro residues" evidence="7">
    <location>
        <begin position="562"/>
        <end position="575"/>
    </location>
</feature>
<dbReference type="InterPro" id="IPR003123">
    <property type="entry name" value="VPS9"/>
</dbReference>
<gene>
    <name evidence="10" type="ORF">MUK42_09564</name>
</gene>
<dbReference type="GO" id="GO:0005829">
    <property type="term" value="C:cytosol"/>
    <property type="evidence" value="ECO:0007669"/>
    <property type="project" value="TreeGrafter"/>
</dbReference>
<dbReference type="Gene3D" id="3.30.70.3490">
    <property type="match status" value="1"/>
</dbReference>
<dbReference type="PROSITE" id="PS50003">
    <property type="entry name" value="PH_DOMAIN"/>
    <property type="match status" value="1"/>
</dbReference>
<evidence type="ECO:0000256" key="6">
    <source>
        <dbReference type="ARBA" id="ARBA00023121"/>
    </source>
</evidence>
<dbReference type="PANTHER" id="PTHR10972:SF96">
    <property type="entry name" value="OXYSTEROL-BINDING PROTEIN-RELATED PROTEIN 1A-RELATED"/>
    <property type="match status" value="1"/>
</dbReference>
<keyword evidence="5" id="KW-0445">Lipid transport</keyword>